<dbReference type="InterPro" id="IPR010699">
    <property type="entry name" value="DUF1275"/>
</dbReference>
<dbReference type="EMBL" id="CADIKF010000039">
    <property type="protein sequence ID" value="CAB3764684.1"/>
    <property type="molecule type" value="Genomic_DNA"/>
</dbReference>
<gene>
    <name evidence="2" type="ORF">LMG29739_04407</name>
</gene>
<keyword evidence="3" id="KW-1185">Reference proteome</keyword>
<keyword evidence="1" id="KW-0812">Transmembrane</keyword>
<dbReference type="Proteomes" id="UP000494329">
    <property type="component" value="Unassembled WGS sequence"/>
</dbReference>
<keyword evidence="1" id="KW-0472">Membrane</keyword>
<evidence type="ECO:0008006" key="4">
    <source>
        <dbReference type="Google" id="ProtNLM"/>
    </source>
</evidence>
<name>A0A6J5EG49_9BURK</name>
<dbReference type="RefSeq" id="WP_175113218.1">
    <property type="nucleotide sequence ID" value="NZ_CADIKF010000039.1"/>
</dbReference>
<feature type="transmembrane region" description="Helical" evidence="1">
    <location>
        <begin position="64"/>
        <end position="88"/>
    </location>
</feature>
<keyword evidence="1" id="KW-1133">Transmembrane helix</keyword>
<dbReference type="Pfam" id="PF06912">
    <property type="entry name" value="DUF1275"/>
    <property type="match status" value="1"/>
</dbReference>
<dbReference type="AlphaFoldDB" id="A0A6J5EG49"/>
<organism evidence="2 3">
    <name type="scientific">Paraburkholderia solisilvae</name>
    <dbReference type="NCBI Taxonomy" id="624376"/>
    <lineage>
        <taxon>Bacteria</taxon>
        <taxon>Pseudomonadati</taxon>
        <taxon>Pseudomonadota</taxon>
        <taxon>Betaproteobacteria</taxon>
        <taxon>Burkholderiales</taxon>
        <taxon>Burkholderiaceae</taxon>
        <taxon>Paraburkholderia</taxon>
    </lineage>
</organism>
<feature type="transmembrane region" description="Helical" evidence="1">
    <location>
        <begin position="127"/>
        <end position="147"/>
    </location>
</feature>
<evidence type="ECO:0000313" key="3">
    <source>
        <dbReference type="Proteomes" id="UP000494329"/>
    </source>
</evidence>
<feature type="transmembrane region" description="Helical" evidence="1">
    <location>
        <begin position="100"/>
        <end position="121"/>
    </location>
</feature>
<accession>A0A6J5EG49</accession>
<proteinExistence type="predicted"/>
<feature type="transmembrane region" description="Helical" evidence="1">
    <location>
        <begin position="26"/>
        <end position="44"/>
    </location>
</feature>
<dbReference type="PANTHER" id="PTHR37314">
    <property type="entry name" value="SLR0142 PROTEIN"/>
    <property type="match status" value="1"/>
</dbReference>
<protein>
    <recommendedName>
        <fullName evidence="4">DUF1275 domain-containing protein</fullName>
    </recommendedName>
</protein>
<evidence type="ECO:0000256" key="1">
    <source>
        <dbReference type="SAM" id="Phobius"/>
    </source>
</evidence>
<dbReference type="PANTHER" id="PTHR37314:SF4">
    <property type="entry name" value="UPF0700 TRANSMEMBRANE PROTEIN YOAK"/>
    <property type="match status" value="1"/>
</dbReference>
<sequence>MPINYLRGFTAPERTDATNRRLGRSLAFVAGAANAGGFLAVGQYTSHMSGVVSSLADNLALGDIALVVAGLSSLVSFMAGAASSAILINWGRRHGLRSVYATPLAIEAALLLCFGLLGSNLEHHRLFFLPVTVCLLCFVMGLQNAMITKISRAEIRTTHMTGLVTDIGIELGKLLYWNGRRTAADADADAVRADRPKLALLGSLLASFLAGALAGAAGFKHLGFVATLPLAIVLLTLAVVPVVDDVRGSARKIRF</sequence>
<feature type="transmembrane region" description="Helical" evidence="1">
    <location>
        <begin position="223"/>
        <end position="243"/>
    </location>
</feature>
<feature type="transmembrane region" description="Helical" evidence="1">
    <location>
        <begin position="198"/>
        <end position="217"/>
    </location>
</feature>
<reference evidence="2 3" key="1">
    <citation type="submission" date="2020-04" db="EMBL/GenBank/DDBJ databases">
        <authorList>
            <person name="De Canck E."/>
        </authorList>
    </citation>
    <scope>NUCLEOTIDE SEQUENCE [LARGE SCALE GENOMIC DNA]</scope>
    <source>
        <strain evidence="2 3">LMG 29739</strain>
    </source>
</reference>
<evidence type="ECO:0000313" key="2">
    <source>
        <dbReference type="EMBL" id="CAB3764684.1"/>
    </source>
</evidence>